<gene>
    <name evidence="4" type="ORF">SAMN02745121_00431</name>
</gene>
<dbReference type="Gene3D" id="3.30.43.10">
    <property type="entry name" value="Uridine Diphospho-n-acetylenolpyruvylglucosamine Reductase, domain 2"/>
    <property type="match status" value="1"/>
</dbReference>
<dbReference type="Proteomes" id="UP000199400">
    <property type="component" value="Unassembled WGS sequence"/>
</dbReference>
<dbReference type="SUPFAM" id="SSF56176">
    <property type="entry name" value="FAD-binding/transporter-associated domain-like"/>
    <property type="match status" value="1"/>
</dbReference>
<keyword evidence="5" id="KW-1185">Reference proteome</keyword>
<dbReference type="RefSeq" id="WP_170136612.1">
    <property type="nucleotide sequence ID" value="NZ_FOMX01000002.1"/>
</dbReference>
<dbReference type="InterPro" id="IPR007173">
    <property type="entry name" value="ALO_C"/>
</dbReference>
<dbReference type="GO" id="GO:0016020">
    <property type="term" value="C:membrane"/>
    <property type="evidence" value="ECO:0007669"/>
    <property type="project" value="InterPro"/>
</dbReference>
<dbReference type="InterPro" id="IPR036318">
    <property type="entry name" value="FAD-bd_PCMH-like_sf"/>
</dbReference>
<dbReference type="Gene3D" id="3.30.70.2520">
    <property type="match status" value="1"/>
</dbReference>
<dbReference type="AlphaFoldDB" id="A0A1I1T1N5"/>
<dbReference type="InterPro" id="IPR016169">
    <property type="entry name" value="FAD-bd_PCMH_sub2"/>
</dbReference>
<dbReference type="Gene3D" id="1.10.45.10">
    <property type="entry name" value="Vanillyl-alcohol Oxidase, Chain A, domain 4"/>
    <property type="match status" value="1"/>
</dbReference>
<feature type="domain" description="FAD-binding PCMH-type" evidence="3">
    <location>
        <begin position="15"/>
        <end position="184"/>
    </location>
</feature>
<dbReference type="Pfam" id="PF01565">
    <property type="entry name" value="FAD_binding_4"/>
    <property type="match status" value="1"/>
</dbReference>
<dbReference type="PIRSF" id="PIRSF000136">
    <property type="entry name" value="LGO_GLO"/>
    <property type="match status" value="1"/>
</dbReference>
<sequence length="447" mass="49354">MELIANYKWRNWNDNLACTADLYRPRGLQELREAVRRAGRKGRIRPLGNSCSWSPLVPTCGSLIDLGRLRGMHETSFDGAPAIRVEAGATVRDLVDFTQARGLTLISPTIFQDISVGGAIAVAAHGTGLHTSTMSDEVVALTLVDARGDVHHLSAADGSLFDAARCSLGALGVVHDVTMRCWPEFHLHVEDRMIGVDDVLGGLPDLLATYEFVELYWFPFTDTLWCKLMRRTDEPDAGATLADRLKFAFTYACTFASCNGVLPLLGRVAPELTPAFMQLAPRLSMTPGSAVAPASRAFHYQRAYPRCWDMSYGVPLADAEEAWRRTIGLIEHLARAASFPVNMVVHARFIGPSAALLAPAHGRAICDIEVVTTRSARDAEPFYEQWSGEMLAIPGARPHWGKYLLHPRAVRERYPMMDAFLAHRAALDPDGVFLNDWLEDAVFQLRP</sequence>
<reference evidence="5" key="1">
    <citation type="submission" date="2016-10" db="EMBL/GenBank/DDBJ databases">
        <authorList>
            <person name="Varghese N."/>
            <person name="Submissions S."/>
        </authorList>
    </citation>
    <scope>NUCLEOTIDE SEQUENCE [LARGE SCALE GENOMIC DNA]</scope>
    <source>
        <strain evidence="5">ATCC 25963</strain>
    </source>
</reference>
<dbReference type="InterPro" id="IPR016171">
    <property type="entry name" value="Vanillyl_alc_oxidase_C-sub2"/>
</dbReference>
<keyword evidence="1" id="KW-0285">Flavoprotein</keyword>
<evidence type="ECO:0000313" key="4">
    <source>
        <dbReference type="EMBL" id="SFD52556.1"/>
    </source>
</evidence>
<dbReference type="PANTHER" id="PTHR43762">
    <property type="entry name" value="L-GULONOLACTONE OXIDASE"/>
    <property type="match status" value="1"/>
</dbReference>
<dbReference type="STRING" id="54.SAMN02745121_00431"/>
<proteinExistence type="predicted"/>
<keyword evidence="2" id="KW-0560">Oxidoreductase</keyword>
<dbReference type="InterPro" id="IPR010031">
    <property type="entry name" value="FAD_lactone_oxidase-like"/>
</dbReference>
<evidence type="ECO:0000256" key="1">
    <source>
        <dbReference type="ARBA" id="ARBA00022827"/>
    </source>
</evidence>
<protein>
    <submittedName>
        <fullName evidence="4">FAD/FMN-containing dehydrogenase</fullName>
    </submittedName>
</protein>
<keyword evidence="1" id="KW-0274">FAD</keyword>
<evidence type="ECO:0000259" key="3">
    <source>
        <dbReference type="PROSITE" id="PS51387"/>
    </source>
</evidence>
<dbReference type="PANTHER" id="PTHR43762:SF1">
    <property type="entry name" value="D-ARABINONO-1,4-LACTONE OXIDASE"/>
    <property type="match status" value="1"/>
</dbReference>
<dbReference type="Gene3D" id="3.30.465.10">
    <property type="match status" value="1"/>
</dbReference>
<name>A0A1I1T1N5_9BACT</name>
<accession>A0A1I1T1N5</accession>
<dbReference type="PROSITE" id="PS51387">
    <property type="entry name" value="FAD_PCMH"/>
    <property type="match status" value="1"/>
</dbReference>
<organism evidence="4 5">
    <name type="scientific">Nannocystis exedens</name>
    <dbReference type="NCBI Taxonomy" id="54"/>
    <lineage>
        <taxon>Bacteria</taxon>
        <taxon>Pseudomonadati</taxon>
        <taxon>Myxococcota</taxon>
        <taxon>Polyangia</taxon>
        <taxon>Nannocystales</taxon>
        <taxon>Nannocystaceae</taxon>
        <taxon>Nannocystis</taxon>
    </lineage>
</organism>
<dbReference type="Pfam" id="PF04030">
    <property type="entry name" value="ALO"/>
    <property type="match status" value="1"/>
</dbReference>
<dbReference type="GO" id="GO:0071949">
    <property type="term" value="F:FAD binding"/>
    <property type="evidence" value="ECO:0007669"/>
    <property type="project" value="InterPro"/>
</dbReference>
<dbReference type="GO" id="GO:0003885">
    <property type="term" value="F:D-arabinono-1,4-lactone oxidase activity"/>
    <property type="evidence" value="ECO:0007669"/>
    <property type="project" value="InterPro"/>
</dbReference>
<evidence type="ECO:0000313" key="5">
    <source>
        <dbReference type="Proteomes" id="UP000199400"/>
    </source>
</evidence>
<dbReference type="InterPro" id="IPR006094">
    <property type="entry name" value="Oxid_FAD_bind_N"/>
</dbReference>
<dbReference type="InterPro" id="IPR016167">
    <property type="entry name" value="FAD-bd_PCMH_sub1"/>
</dbReference>
<evidence type="ECO:0000256" key="2">
    <source>
        <dbReference type="ARBA" id="ARBA00023002"/>
    </source>
</evidence>
<dbReference type="InterPro" id="IPR016166">
    <property type="entry name" value="FAD-bd_PCMH"/>
</dbReference>
<dbReference type="EMBL" id="FOMX01000002">
    <property type="protein sequence ID" value="SFD52556.1"/>
    <property type="molecule type" value="Genomic_DNA"/>
</dbReference>